<evidence type="ECO:0008006" key="4">
    <source>
        <dbReference type="Google" id="ProtNLM"/>
    </source>
</evidence>
<sequence>MIKTFIAQAKNTVVANKKKLYGIVVLAALIGILTVGAHAMFQVRGVVTGVGNNSITVANFFRTQTVDLTGSTVNTANIKIGDKVKIQKDLHGNVLYARTSLDKDGEHDDD</sequence>
<proteinExistence type="predicted"/>
<protein>
    <recommendedName>
        <fullName evidence="4">DUF5666 domain-containing protein</fullName>
    </recommendedName>
</protein>
<organism evidence="2 3">
    <name type="scientific">Methylomusa anaerophila</name>
    <dbReference type="NCBI Taxonomy" id="1930071"/>
    <lineage>
        <taxon>Bacteria</taxon>
        <taxon>Bacillati</taxon>
        <taxon>Bacillota</taxon>
        <taxon>Negativicutes</taxon>
        <taxon>Selenomonadales</taxon>
        <taxon>Sporomusaceae</taxon>
        <taxon>Methylomusa</taxon>
    </lineage>
</organism>
<dbReference type="AlphaFoldDB" id="A0A348ANB3"/>
<dbReference type="Proteomes" id="UP000276437">
    <property type="component" value="Chromosome"/>
</dbReference>
<name>A0A348ANB3_9FIRM</name>
<keyword evidence="1" id="KW-0812">Transmembrane</keyword>
<evidence type="ECO:0000313" key="3">
    <source>
        <dbReference type="Proteomes" id="UP000276437"/>
    </source>
</evidence>
<gene>
    <name evidence="2" type="ORF">MAMMFC1_03256</name>
</gene>
<dbReference type="KEGG" id="mana:MAMMFC1_03256"/>
<evidence type="ECO:0000313" key="2">
    <source>
        <dbReference type="EMBL" id="BBB92561.1"/>
    </source>
</evidence>
<accession>A0A348ANB3</accession>
<keyword evidence="1" id="KW-0472">Membrane</keyword>
<dbReference type="OrthoDB" id="1957002at2"/>
<reference evidence="2 3" key="1">
    <citation type="journal article" date="2018" name="Int. J. Syst. Evol. Microbiol.">
        <title>Methylomusa anaerophila gen. nov., sp. nov., an anaerobic methanol-utilizing bacterium isolated from a microbial fuel cell.</title>
        <authorList>
            <person name="Amano N."/>
            <person name="Yamamuro A."/>
            <person name="Miyahara M."/>
            <person name="Kouzuma A."/>
            <person name="Abe T."/>
            <person name="Watanabe K."/>
        </authorList>
    </citation>
    <scope>NUCLEOTIDE SEQUENCE [LARGE SCALE GENOMIC DNA]</scope>
    <source>
        <strain evidence="2 3">MMFC1</strain>
    </source>
</reference>
<dbReference type="RefSeq" id="WP_126309492.1">
    <property type="nucleotide sequence ID" value="NZ_AP018449.1"/>
</dbReference>
<keyword evidence="3" id="KW-1185">Reference proteome</keyword>
<keyword evidence="1" id="KW-1133">Transmembrane helix</keyword>
<feature type="transmembrane region" description="Helical" evidence="1">
    <location>
        <begin position="20"/>
        <end position="41"/>
    </location>
</feature>
<evidence type="ECO:0000256" key="1">
    <source>
        <dbReference type="SAM" id="Phobius"/>
    </source>
</evidence>
<dbReference type="EMBL" id="AP018449">
    <property type="protein sequence ID" value="BBB92561.1"/>
    <property type="molecule type" value="Genomic_DNA"/>
</dbReference>